<gene>
    <name evidence="3" type="ORF">KDK_72730</name>
</gene>
<feature type="repeat" description="TPR" evidence="1">
    <location>
        <begin position="262"/>
        <end position="295"/>
    </location>
</feature>
<dbReference type="InterPro" id="IPR019734">
    <property type="entry name" value="TPR_rpt"/>
</dbReference>
<dbReference type="Gene3D" id="1.25.40.10">
    <property type="entry name" value="Tetratricopeptide repeat domain"/>
    <property type="match status" value="3"/>
</dbReference>
<feature type="repeat" description="TPR" evidence="1">
    <location>
        <begin position="69"/>
        <end position="102"/>
    </location>
</feature>
<feature type="transmembrane region" description="Helical" evidence="2">
    <location>
        <begin position="377"/>
        <end position="394"/>
    </location>
</feature>
<evidence type="ECO:0000256" key="2">
    <source>
        <dbReference type="SAM" id="Phobius"/>
    </source>
</evidence>
<dbReference type="Proteomes" id="UP000287188">
    <property type="component" value="Unassembled WGS sequence"/>
</dbReference>
<evidence type="ECO:0000256" key="1">
    <source>
        <dbReference type="PROSITE-ProRule" id="PRU00339"/>
    </source>
</evidence>
<dbReference type="Pfam" id="PF13424">
    <property type="entry name" value="TPR_12"/>
    <property type="match status" value="1"/>
</dbReference>
<keyword evidence="2" id="KW-1133">Transmembrane helix</keyword>
<dbReference type="EMBL" id="BIFS01000002">
    <property type="protein sequence ID" value="GCE23473.1"/>
    <property type="molecule type" value="Genomic_DNA"/>
</dbReference>
<evidence type="ECO:0000313" key="3">
    <source>
        <dbReference type="EMBL" id="GCE23473.1"/>
    </source>
</evidence>
<dbReference type="PROSITE" id="PS50005">
    <property type="entry name" value="TPR"/>
    <property type="match status" value="2"/>
</dbReference>
<evidence type="ECO:0008006" key="5">
    <source>
        <dbReference type="Google" id="ProtNLM"/>
    </source>
</evidence>
<keyword evidence="2" id="KW-0472">Membrane</keyword>
<dbReference type="Pfam" id="PF13181">
    <property type="entry name" value="TPR_8"/>
    <property type="match status" value="1"/>
</dbReference>
<proteinExistence type="predicted"/>
<keyword evidence="2" id="KW-0812">Transmembrane</keyword>
<reference evidence="4" key="1">
    <citation type="submission" date="2018-12" db="EMBL/GenBank/DDBJ databases">
        <title>Tengunoibacter tsumagoiensis gen. nov., sp. nov., Dictyobacter kobayashii sp. nov., D. alpinus sp. nov., and D. joshuensis sp. nov. and description of Dictyobacteraceae fam. nov. within the order Ktedonobacterales isolated from Tengu-no-mugimeshi.</title>
        <authorList>
            <person name="Wang C.M."/>
            <person name="Zheng Y."/>
            <person name="Sakai Y."/>
            <person name="Toyoda A."/>
            <person name="Minakuchi Y."/>
            <person name="Abe K."/>
            <person name="Yokota A."/>
            <person name="Yabe S."/>
        </authorList>
    </citation>
    <scope>NUCLEOTIDE SEQUENCE [LARGE SCALE GENOMIC DNA]</scope>
    <source>
        <strain evidence="4">Uno11</strain>
    </source>
</reference>
<evidence type="ECO:0000313" key="4">
    <source>
        <dbReference type="Proteomes" id="UP000287188"/>
    </source>
</evidence>
<protein>
    <recommendedName>
        <fullName evidence="5">MalT-like TPR region domain-containing protein</fullName>
    </recommendedName>
</protein>
<dbReference type="PANTHER" id="PTHR10098">
    <property type="entry name" value="RAPSYN-RELATED"/>
    <property type="match status" value="1"/>
</dbReference>
<dbReference type="AlphaFoldDB" id="A0A402AWR9"/>
<name>A0A402AWR9_9CHLR</name>
<dbReference type="SMART" id="SM00028">
    <property type="entry name" value="TPR"/>
    <property type="match status" value="6"/>
</dbReference>
<organism evidence="3 4">
    <name type="scientific">Dictyobacter kobayashii</name>
    <dbReference type="NCBI Taxonomy" id="2014872"/>
    <lineage>
        <taxon>Bacteria</taxon>
        <taxon>Bacillati</taxon>
        <taxon>Chloroflexota</taxon>
        <taxon>Ktedonobacteria</taxon>
        <taxon>Ktedonobacterales</taxon>
        <taxon>Dictyobacteraceae</taxon>
        <taxon>Dictyobacter</taxon>
    </lineage>
</organism>
<keyword evidence="4" id="KW-1185">Reference proteome</keyword>
<comment type="caution">
    <text evidence="3">The sequence shown here is derived from an EMBL/GenBank/DDBJ whole genome shotgun (WGS) entry which is preliminary data.</text>
</comment>
<keyword evidence="1" id="KW-0802">TPR repeat</keyword>
<dbReference type="SUPFAM" id="SSF48452">
    <property type="entry name" value="TPR-like"/>
    <property type="match status" value="3"/>
</dbReference>
<dbReference type="InterPro" id="IPR011990">
    <property type="entry name" value="TPR-like_helical_dom_sf"/>
</dbReference>
<accession>A0A402AWR9</accession>
<sequence length="584" mass="66894">MYQNNEEKGAATITNHLVKGGADSQIIAQYAELAGNNASVLSSYREAEKYYRIAFDNLGINYPDWQRVSFLLERLGECTRINGEFEEARHYFTQALEIHFNHRNISSVESKQEAQVQAMLLWEIGVTWYSQGETVQCRDYMERASQLLIDADLMTGIVWAKIKLQQSYVLWREGNYNQTKETANTALNMLYEVLDNQEIETKNRSYLSLSKRALEQNSVDVVRIYTLLCNVEASSGHVKEALLYLNKALSIAERYNSQREIAIISCNMGDLYLRTADYSQAQAAFRRSLSIAEIIGDLLLEMFNKLNMGIVDTRTGNLSEAVKEIEEVADLNKKINDQSLVCIIYNYLALAFLEKGNIKSSKEALYLALLNGRKTRMVIYTGLSLVILGYLRLVQSRRSKIEKQIDENCIENKKTLIKAKKTFKHVLELEGIEAETKIESRLGLSEALLQLGDIEGAYIQACQALEEANFFELNWLIARSQHALGNVFAIKKEHYEAIECYESALKFISKSSMRLYHGRILRDYGLFLLRLYRISEIEFHKGREYLNESARIFESSDAELDLEESNHYMTTYCLEAGKNPGNTK</sequence>